<dbReference type="InterPro" id="IPR041617">
    <property type="entry name" value="TPR_MalT"/>
</dbReference>
<dbReference type="Pfam" id="PF25873">
    <property type="entry name" value="WHD_MalT"/>
    <property type="match status" value="1"/>
</dbReference>
<comment type="caution">
    <text evidence="6">The sequence shown here is derived from an EMBL/GenBank/DDBJ whole genome shotgun (WGS) entry which is preliminary data.</text>
</comment>
<protein>
    <submittedName>
        <fullName evidence="6">LuxR family maltose regulon positive regulatory protein</fullName>
    </submittedName>
</protein>
<dbReference type="EMBL" id="QRDY01000019">
    <property type="protein sequence ID" value="RED55137.1"/>
    <property type="molecule type" value="Genomic_DNA"/>
</dbReference>
<dbReference type="InterPro" id="IPR019734">
    <property type="entry name" value="TPR_rpt"/>
</dbReference>
<name>A0A3D9I058_9BACL</name>
<dbReference type="PANTHER" id="PTHR44688:SF16">
    <property type="entry name" value="DNA-BINDING TRANSCRIPTIONAL ACTIVATOR DEVR_DOSR"/>
    <property type="match status" value="1"/>
</dbReference>
<keyword evidence="2" id="KW-0238">DNA-binding</keyword>
<feature type="domain" description="HTH luxR-type" evidence="5">
    <location>
        <begin position="766"/>
        <end position="831"/>
    </location>
</feature>
<dbReference type="OrthoDB" id="1137593at2"/>
<dbReference type="SMART" id="SM00421">
    <property type="entry name" value="HTH_LUXR"/>
    <property type="match status" value="1"/>
</dbReference>
<dbReference type="PRINTS" id="PR00038">
    <property type="entry name" value="HTHLUXR"/>
</dbReference>
<dbReference type="CDD" id="cd06170">
    <property type="entry name" value="LuxR_C_like"/>
    <property type="match status" value="1"/>
</dbReference>
<evidence type="ECO:0000256" key="4">
    <source>
        <dbReference type="PROSITE-ProRule" id="PRU00339"/>
    </source>
</evidence>
<keyword evidence="4" id="KW-0802">TPR repeat</keyword>
<dbReference type="PANTHER" id="PTHR44688">
    <property type="entry name" value="DNA-BINDING TRANSCRIPTIONAL ACTIVATOR DEVR_DOSR"/>
    <property type="match status" value="1"/>
</dbReference>
<dbReference type="InterPro" id="IPR027417">
    <property type="entry name" value="P-loop_NTPase"/>
</dbReference>
<keyword evidence="1" id="KW-0805">Transcription regulation</keyword>
<evidence type="ECO:0000313" key="7">
    <source>
        <dbReference type="Proteomes" id="UP000256869"/>
    </source>
</evidence>
<dbReference type="GO" id="GO:0003677">
    <property type="term" value="F:DNA binding"/>
    <property type="evidence" value="ECO:0007669"/>
    <property type="project" value="UniProtKB-KW"/>
</dbReference>
<dbReference type="PROSITE" id="PS00622">
    <property type="entry name" value="HTH_LUXR_1"/>
    <property type="match status" value="1"/>
</dbReference>
<dbReference type="PROSITE" id="PS50043">
    <property type="entry name" value="HTH_LUXR_2"/>
    <property type="match status" value="1"/>
</dbReference>
<gene>
    <name evidence="6" type="ORF">DFP95_11972</name>
</gene>
<dbReference type="SUPFAM" id="SSF48452">
    <property type="entry name" value="TPR-like"/>
    <property type="match status" value="1"/>
</dbReference>
<dbReference type="Pfam" id="PF00196">
    <property type="entry name" value="GerE"/>
    <property type="match status" value="1"/>
</dbReference>
<dbReference type="PROSITE" id="PS50005">
    <property type="entry name" value="TPR"/>
    <property type="match status" value="1"/>
</dbReference>
<dbReference type="Proteomes" id="UP000256869">
    <property type="component" value="Unassembled WGS sequence"/>
</dbReference>
<dbReference type="Gene3D" id="1.25.40.10">
    <property type="entry name" value="Tetratricopeptide repeat domain"/>
    <property type="match status" value="1"/>
</dbReference>
<proteinExistence type="predicted"/>
<dbReference type="InterPro" id="IPR000792">
    <property type="entry name" value="Tscrpt_reg_LuxR_C"/>
</dbReference>
<organism evidence="6 7">
    <name type="scientific">Cohnella lupini</name>
    <dbReference type="NCBI Taxonomy" id="1294267"/>
    <lineage>
        <taxon>Bacteria</taxon>
        <taxon>Bacillati</taxon>
        <taxon>Bacillota</taxon>
        <taxon>Bacilli</taxon>
        <taxon>Bacillales</taxon>
        <taxon>Paenibacillaceae</taxon>
        <taxon>Cohnella</taxon>
    </lineage>
</organism>
<evidence type="ECO:0000256" key="2">
    <source>
        <dbReference type="ARBA" id="ARBA00023125"/>
    </source>
</evidence>
<dbReference type="GO" id="GO:0006355">
    <property type="term" value="P:regulation of DNA-templated transcription"/>
    <property type="evidence" value="ECO:0007669"/>
    <property type="project" value="InterPro"/>
</dbReference>
<sequence length="833" mass="94548">MDNQTDKDMLHISRNRVLSSKIALPRPRDGEVVRTRLLTRLDEGGRLKLTVITAPAGFGKTTLVGSWLRSSCSDKAAWVSLEKGDGDFVRFWSCVVAAIVQCFPDFALRSESILMSLRGSSEESAISFLIHEISELPEACVLVLDDFHTIADARILESIVFFIHHIPNRLQLPIISRTLPPLPLSRFKLQGQLAHIDADELRFKSDEIDALQNRVSTMTLTSEEIALLERKTEGWAAGLILALLSLEGRSDIASYLESFSGSNRYIIDYLVDEVLNRQTEDIQSFMLQTSILNHICSPLAQAVTEREDTGRMLDLLDRSHLFFIPLDDTRTWYRYHHLFGDMLRARLQIKMNRAEIEALHWRAYQWYEHNGSIREAIDHALEAREYEGAAECIERHFSAIIKSGEEAALLRWLAALPLESIILRPDLFYFQAGKMAASGQIHEAKSLLERTLRLLATSEGLLPPEARRDMELRMGLYRASVAFYQGDIDTFVQLLDENLEGLEKFSSIVKVVNLGEALLYRGPIGFGGRLSKMEELSAKVASSERRQRALHYTLEGYGYVFLADLYYERNKLDEAQAILRQALTMPPTQHNLGVITPGIILLSKIFRAKNDVAGAETLIRQAIQDIQPFHSPHWQLLLEACLVRLRLVQGDRAAGERWVLRRHILASDKTSVSREYVNLTLARLLIEQEQTDDAVHLLLHLEKEAKLADRLGSRIEIHLLLATAYEIQGNPAKVAESLKEAHELAEPEGYVRIFQDEGKPRAELLTHSLPISLTNREETVLRLIAEGRSNEEIARGLYLSEGTVKRYIHHLYQKLEAKNRIQAVSRAKQLQLL</sequence>
<dbReference type="SUPFAM" id="SSF46894">
    <property type="entry name" value="C-terminal effector domain of the bipartite response regulators"/>
    <property type="match status" value="1"/>
</dbReference>
<keyword evidence="7" id="KW-1185">Reference proteome</keyword>
<reference evidence="6 7" key="1">
    <citation type="submission" date="2018-07" db="EMBL/GenBank/DDBJ databases">
        <title>Genomic Encyclopedia of Type Strains, Phase III (KMG-III): the genomes of soil and plant-associated and newly described type strains.</title>
        <authorList>
            <person name="Whitman W."/>
        </authorList>
    </citation>
    <scope>NUCLEOTIDE SEQUENCE [LARGE SCALE GENOMIC DNA]</scope>
    <source>
        <strain evidence="6 7">CECT 8236</strain>
    </source>
</reference>
<dbReference type="InterPro" id="IPR016032">
    <property type="entry name" value="Sig_transdc_resp-reg_C-effctor"/>
</dbReference>
<dbReference type="InterPro" id="IPR011990">
    <property type="entry name" value="TPR-like_helical_dom_sf"/>
</dbReference>
<dbReference type="InterPro" id="IPR059106">
    <property type="entry name" value="WHD_MalT"/>
</dbReference>
<evidence type="ECO:0000256" key="3">
    <source>
        <dbReference type="ARBA" id="ARBA00023163"/>
    </source>
</evidence>
<evidence type="ECO:0000256" key="1">
    <source>
        <dbReference type="ARBA" id="ARBA00023015"/>
    </source>
</evidence>
<dbReference type="AlphaFoldDB" id="A0A3D9I058"/>
<evidence type="ECO:0000313" key="6">
    <source>
        <dbReference type="EMBL" id="RED55137.1"/>
    </source>
</evidence>
<dbReference type="SMART" id="SM00028">
    <property type="entry name" value="TPR"/>
    <property type="match status" value="2"/>
</dbReference>
<dbReference type="Pfam" id="PF17874">
    <property type="entry name" value="TPR_MalT"/>
    <property type="match status" value="1"/>
</dbReference>
<dbReference type="RefSeq" id="WP_115994998.1">
    <property type="nucleotide sequence ID" value="NZ_QRDY01000019.1"/>
</dbReference>
<dbReference type="Gene3D" id="3.40.50.300">
    <property type="entry name" value="P-loop containing nucleotide triphosphate hydrolases"/>
    <property type="match status" value="1"/>
</dbReference>
<evidence type="ECO:0000259" key="5">
    <source>
        <dbReference type="PROSITE" id="PS50043"/>
    </source>
</evidence>
<dbReference type="SUPFAM" id="SSF52540">
    <property type="entry name" value="P-loop containing nucleoside triphosphate hydrolases"/>
    <property type="match status" value="1"/>
</dbReference>
<keyword evidence="3" id="KW-0804">Transcription</keyword>
<accession>A0A3D9I058</accession>
<feature type="repeat" description="TPR" evidence="4">
    <location>
        <begin position="556"/>
        <end position="589"/>
    </location>
</feature>